<dbReference type="GO" id="GO:0005524">
    <property type="term" value="F:ATP binding"/>
    <property type="evidence" value="ECO:0007669"/>
    <property type="project" value="UniProtKB-KW"/>
</dbReference>
<keyword evidence="1" id="KW-0547">Nucleotide-binding</keyword>
<dbReference type="AlphaFoldDB" id="A0A0R3UAZ7"/>
<evidence type="ECO:0000313" key="5">
    <source>
        <dbReference type="Proteomes" id="UP000267029"/>
    </source>
</evidence>
<proteinExistence type="predicted"/>
<evidence type="ECO:0000256" key="1">
    <source>
        <dbReference type="ARBA" id="ARBA00022741"/>
    </source>
</evidence>
<dbReference type="GO" id="GO:0035556">
    <property type="term" value="P:intracellular signal transduction"/>
    <property type="evidence" value="ECO:0007669"/>
    <property type="project" value="TreeGrafter"/>
</dbReference>
<organism evidence="4 5">
    <name type="scientific">Mesocestoides corti</name>
    <name type="common">Flatworm</name>
    <dbReference type="NCBI Taxonomy" id="53468"/>
    <lineage>
        <taxon>Eukaryota</taxon>
        <taxon>Metazoa</taxon>
        <taxon>Spiralia</taxon>
        <taxon>Lophotrochozoa</taxon>
        <taxon>Platyhelminthes</taxon>
        <taxon>Cestoda</taxon>
        <taxon>Eucestoda</taxon>
        <taxon>Cyclophyllidea</taxon>
        <taxon>Mesocestoididae</taxon>
        <taxon>Mesocestoides</taxon>
    </lineage>
</organism>
<dbReference type="SUPFAM" id="SSF56112">
    <property type="entry name" value="Protein kinase-like (PK-like)"/>
    <property type="match status" value="1"/>
</dbReference>
<dbReference type="EMBL" id="UXSR01001268">
    <property type="protein sequence ID" value="VDD78093.1"/>
    <property type="molecule type" value="Genomic_DNA"/>
</dbReference>
<dbReference type="InterPro" id="IPR011009">
    <property type="entry name" value="Kinase-like_dom_sf"/>
</dbReference>
<protein>
    <recommendedName>
        <fullName evidence="3">Protein kinase domain-containing protein</fullName>
    </recommendedName>
</protein>
<keyword evidence="2" id="KW-0067">ATP-binding</keyword>
<evidence type="ECO:0000259" key="3">
    <source>
        <dbReference type="PROSITE" id="PS50011"/>
    </source>
</evidence>
<dbReference type="PROSITE" id="PS50011">
    <property type="entry name" value="PROTEIN_KINASE_DOM"/>
    <property type="match status" value="1"/>
</dbReference>
<dbReference type="PANTHER" id="PTHR24346">
    <property type="entry name" value="MAP/MICROTUBULE AFFINITY-REGULATING KINASE"/>
    <property type="match status" value="1"/>
</dbReference>
<dbReference type="OrthoDB" id="6283785at2759"/>
<reference evidence="4 5" key="1">
    <citation type="submission" date="2018-10" db="EMBL/GenBank/DDBJ databases">
        <authorList>
            <consortium name="Pathogen Informatics"/>
        </authorList>
    </citation>
    <scope>NUCLEOTIDE SEQUENCE [LARGE SCALE GENOMIC DNA]</scope>
</reference>
<name>A0A0R3UAZ7_MESCO</name>
<keyword evidence="5" id="KW-1185">Reference proteome</keyword>
<dbReference type="InterPro" id="IPR000719">
    <property type="entry name" value="Prot_kinase_dom"/>
</dbReference>
<sequence>MDNKVIDRVGEYKFSNGLQHSEKSSIREGIHLQTGVKVRLKTIRGQNVVEHERDCHLSREATILAHLSHPNIIHVYQLIKHADLQILVTEWIDGLAFAQFMDLFKTRRLPEAIARLYFRQLTSAIIAMQSQHILMRQDFNHLERFQPSII</sequence>
<evidence type="ECO:0000256" key="2">
    <source>
        <dbReference type="ARBA" id="ARBA00022840"/>
    </source>
</evidence>
<dbReference type="Proteomes" id="UP000267029">
    <property type="component" value="Unassembled WGS sequence"/>
</dbReference>
<dbReference type="Gene3D" id="1.10.510.10">
    <property type="entry name" value="Transferase(Phosphotransferase) domain 1"/>
    <property type="match status" value="1"/>
</dbReference>
<gene>
    <name evidence="4" type="ORF">MCOS_LOCUS4096</name>
</gene>
<accession>A0A0R3UAZ7</accession>
<dbReference type="STRING" id="53468.A0A0R3UAZ7"/>
<dbReference type="GO" id="GO:0004674">
    <property type="term" value="F:protein serine/threonine kinase activity"/>
    <property type="evidence" value="ECO:0007669"/>
    <property type="project" value="TreeGrafter"/>
</dbReference>
<dbReference type="PANTHER" id="PTHR24346:SF110">
    <property type="entry name" value="NON-SPECIFIC SERINE_THREONINE PROTEIN KINASE"/>
    <property type="match status" value="1"/>
</dbReference>
<evidence type="ECO:0000313" key="4">
    <source>
        <dbReference type="EMBL" id="VDD78093.1"/>
    </source>
</evidence>
<dbReference type="GO" id="GO:0005737">
    <property type="term" value="C:cytoplasm"/>
    <property type="evidence" value="ECO:0007669"/>
    <property type="project" value="TreeGrafter"/>
</dbReference>
<dbReference type="Pfam" id="PF00069">
    <property type="entry name" value="Pkinase"/>
    <property type="match status" value="1"/>
</dbReference>
<feature type="domain" description="Protein kinase" evidence="3">
    <location>
        <begin position="3"/>
        <end position="150"/>
    </location>
</feature>